<organism evidence="1 2">
    <name type="scientific">Choristoneura fumiferana</name>
    <name type="common">Spruce budworm moth</name>
    <name type="synonym">Archips fumiferana</name>
    <dbReference type="NCBI Taxonomy" id="7141"/>
    <lineage>
        <taxon>Eukaryota</taxon>
        <taxon>Metazoa</taxon>
        <taxon>Ecdysozoa</taxon>
        <taxon>Arthropoda</taxon>
        <taxon>Hexapoda</taxon>
        <taxon>Insecta</taxon>
        <taxon>Pterygota</taxon>
        <taxon>Neoptera</taxon>
        <taxon>Endopterygota</taxon>
        <taxon>Lepidoptera</taxon>
        <taxon>Glossata</taxon>
        <taxon>Ditrysia</taxon>
        <taxon>Tortricoidea</taxon>
        <taxon>Tortricidae</taxon>
        <taxon>Tortricinae</taxon>
        <taxon>Choristoneura</taxon>
    </lineage>
</organism>
<proteinExistence type="predicted"/>
<evidence type="ECO:0000313" key="2">
    <source>
        <dbReference type="Proteomes" id="UP001064048"/>
    </source>
</evidence>
<keyword evidence="2" id="KW-1185">Reference proteome</keyword>
<reference evidence="1 2" key="1">
    <citation type="journal article" date="2022" name="Genome Biol. Evol.">
        <title>The Spruce Budworm Genome: Reconstructing the Evolutionary History of Antifreeze Proteins.</title>
        <authorList>
            <person name="Beliveau C."/>
            <person name="Gagne P."/>
            <person name="Picq S."/>
            <person name="Vernygora O."/>
            <person name="Keeling C.I."/>
            <person name="Pinkney K."/>
            <person name="Doucet D."/>
            <person name="Wen F."/>
            <person name="Johnston J.S."/>
            <person name="Maaroufi H."/>
            <person name="Boyle B."/>
            <person name="Laroche J."/>
            <person name="Dewar K."/>
            <person name="Juretic N."/>
            <person name="Blackburn G."/>
            <person name="Nisole A."/>
            <person name="Brunet B."/>
            <person name="Brandao M."/>
            <person name="Lumley L."/>
            <person name="Duan J."/>
            <person name="Quan G."/>
            <person name="Lucarotti C.J."/>
            <person name="Roe A.D."/>
            <person name="Sperling F.A.H."/>
            <person name="Levesque R.C."/>
            <person name="Cusson M."/>
        </authorList>
    </citation>
    <scope>NUCLEOTIDE SEQUENCE [LARGE SCALE GENOMIC DNA]</scope>
    <source>
        <strain evidence="1">Glfc:IPQL:Cfum</strain>
    </source>
</reference>
<protein>
    <submittedName>
        <fullName evidence="1">Uncharacterized protein</fullName>
    </submittedName>
</protein>
<dbReference type="EMBL" id="CM046111">
    <property type="protein sequence ID" value="KAI8424935.1"/>
    <property type="molecule type" value="Genomic_DNA"/>
</dbReference>
<sequence>MFDKKIINRNSCTFSVLACVFLTFSYVASLYVWKTKLSRDHPSTIKRRFFSVSCMMLLAPFFTQYFFTEETLRQGDVYEHLGLRTSGLVYASILPLLLTGILFLGPLTMQFLSGIWKLYAAHFHHMFEQLKAGFEFKTALMISTFQFTYTSLFGAYSAYLFVRTGHFMAPLVAHMFCNHMGFPNFGEIGEFPPLQRVTIIFNFLLGFALWCFLLTRLTSPYIYDNRLYSET</sequence>
<dbReference type="Proteomes" id="UP001064048">
    <property type="component" value="Chromosome 11"/>
</dbReference>
<gene>
    <name evidence="1" type="ORF">MSG28_006847</name>
</gene>
<comment type="caution">
    <text evidence="1">The sequence shown here is derived from an EMBL/GenBank/DDBJ whole genome shotgun (WGS) entry which is preliminary data.</text>
</comment>
<name>A0ACC0JLB3_CHOFU</name>
<accession>A0ACC0JLB3</accession>
<evidence type="ECO:0000313" key="1">
    <source>
        <dbReference type="EMBL" id="KAI8424935.1"/>
    </source>
</evidence>